<proteinExistence type="inferred from homology"/>
<dbReference type="InterPro" id="IPR042203">
    <property type="entry name" value="Leu/Phe-tRNA_Trfase_C"/>
</dbReference>
<organism evidence="16 17">
    <name type="scientific">Aliikangiella marina</name>
    <dbReference type="NCBI Taxonomy" id="1712262"/>
    <lineage>
        <taxon>Bacteria</taxon>
        <taxon>Pseudomonadati</taxon>
        <taxon>Pseudomonadota</taxon>
        <taxon>Gammaproteobacteria</taxon>
        <taxon>Oceanospirillales</taxon>
        <taxon>Pleioneaceae</taxon>
        <taxon>Aliikangiella</taxon>
    </lineage>
</organism>
<dbReference type="EMBL" id="VIKR01000001">
    <property type="protein sequence ID" value="TQV77515.1"/>
    <property type="molecule type" value="Genomic_DNA"/>
</dbReference>
<dbReference type="GO" id="GO:0030163">
    <property type="term" value="P:protein catabolic process"/>
    <property type="evidence" value="ECO:0007669"/>
    <property type="project" value="UniProtKB-UniRule"/>
</dbReference>
<comment type="similarity">
    <text evidence="9 15">Belongs to the L/F-transferase family.</text>
</comment>
<evidence type="ECO:0000256" key="8">
    <source>
        <dbReference type="ARBA" id="ARBA00054043"/>
    </source>
</evidence>
<dbReference type="Gene3D" id="3.30.70.3550">
    <property type="entry name" value="Leucyl/phenylalanyl-tRNA-protein transferase, N-terminal domain"/>
    <property type="match status" value="1"/>
</dbReference>
<dbReference type="InterPro" id="IPR016181">
    <property type="entry name" value="Acyl_CoA_acyltransferase"/>
</dbReference>
<comment type="function">
    <text evidence="8 15">Functions in the N-end rule pathway of protein degradation where it conjugates Leu, Phe and, less efficiently, Met from aminoacyl-tRNAs to the N-termini of proteins containing an N-terminal arginine or lysine.</text>
</comment>
<dbReference type="NCBIfam" id="TIGR00667">
    <property type="entry name" value="aat"/>
    <property type="match status" value="1"/>
</dbReference>
<comment type="catalytic activity">
    <reaction evidence="6 15">
        <text>N-terminal L-arginyl-[protein] + L-leucyl-tRNA(Leu) = N-terminal L-leucyl-L-arginyl-[protein] + tRNA(Leu) + H(+)</text>
        <dbReference type="Rhea" id="RHEA:50416"/>
        <dbReference type="Rhea" id="RHEA-COMP:9613"/>
        <dbReference type="Rhea" id="RHEA-COMP:9622"/>
        <dbReference type="Rhea" id="RHEA-COMP:12672"/>
        <dbReference type="Rhea" id="RHEA-COMP:12673"/>
        <dbReference type="ChEBI" id="CHEBI:15378"/>
        <dbReference type="ChEBI" id="CHEBI:64719"/>
        <dbReference type="ChEBI" id="CHEBI:78442"/>
        <dbReference type="ChEBI" id="CHEBI:78494"/>
        <dbReference type="ChEBI" id="CHEBI:133044"/>
        <dbReference type="EC" id="2.3.2.6"/>
    </reaction>
</comment>
<dbReference type="PANTHER" id="PTHR30098:SF2">
    <property type="entry name" value="LEUCYL_PHENYLALANYL-TRNA--PROTEIN TRANSFERASE"/>
    <property type="match status" value="1"/>
</dbReference>
<comment type="caution">
    <text evidence="16">The sequence shown here is derived from an EMBL/GenBank/DDBJ whole genome shotgun (WGS) entry which is preliminary data.</text>
</comment>
<dbReference type="GO" id="GO:0008914">
    <property type="term" value="F:leucyl-tRNA--protein transferase activity"/>
    <property type="evidence" value="ECO:0007669"/>
    <property type="project" value="UniProtKB-UniRule"/>
</dbReference>
<evidence type="ECO:0000256" key="3">
    <source>
        <dbReference type="ARBA" id="ARBA00022679"/>
    </source>
</evidence>
<evidence type="ECO:0000256" key="5">
    <source>
        <dbReference type="ARBA" id="ARBA00050607"/>
    </source>
</evidence>
<dbReference type="OrthoDB" id="9790282at2"/>
<evidence type="ECO:0000256" key="13">
    <source>
        <dbReference type="ARBA" id="ARBA00077165"/>
    </source>
</evidence>
<evidence type="ECO:0000313" key="17">
    <source>
        <dbReference type="Proteomes" id="UP000317839"/>
    </source>
</evidence>
<dbReference type="AlphaFoldDB" id="A0A545TJX0"/>
<reference evidence="16 17" key="1">
    <citation type="submission" date="2019-06" db="EMBL/GenBank/DDBJ databases">
        <title>Draft genome of Aliikangiella marina GYP-15.</title>
        <authorList>
            <person name="Wang G."/>
        </authorList>
    </citation>
    <scope>NUCLEOTIDE SEQUENCE [LARGE SCALE GENOMIC DNA]</scope>
    <source>
        <strain evidence="16 17">GYP-15</strain>
    </source>
</reference>
<name>A0A545TJX0_9GAMM</name>
<accession>A0A545TJX0</accession>
<dbReference type="SUPFAM" id="SSF55729">
    <property type="entry name" value="Acyl-CoA N-acyltransferases (Nat)"/>
    <property type="match status" value="1"/>
</dbReference>
<evidence type="ECO:0000256" key="2">
    <source>
        <dbReference type="ARBA" id="ARBA00022490"/>
    </source>
</evidence>
<evidence type="ECO:0000256" key="12">
    <source>
        <dbReference type="ARBA" id="ARBA00077136"/>
    </source>
</evidence>
<evidence type="ECO:0000256" key="4">
    <source>
        <dbReference type="ARBA" id="ARBA00023315"/>
    </source>
</evidence>
<protein>
    <recommendedName>
        <fullName evidence="11 15">Leucyl/phenylalanyl-tRNA--protein transferase</fullName>
        <ecNumber evidence="10 15">2.3.2.6</ecNumber>
    </recommendedName>
    <alternativeName>
        <fullName evidence="12 15">L/F-transferase</fullName>
    </alternativeName>
    <alternativeName>
        <fullName evidence="13 15">Leucyltransferase</fullName>
    </alternativeName>
    <alternativeName>
        <fullName evidence="14 15">Phenyalanyltransferase</fullName>
    </alternativeName>
</protein>
<evidence type="ECO:0000256" key="9">
    <source>
        <dbReference type="ARBA" id="ARBA00061535"/>
    </source>
</evidence>
<keyword evidence="4 15" id="KW-0012">Acyltransferase</keyword>
<evidence type="ECO:0000256" key="11">
    <source>
        <dbReference type="ARBA" id="ARBA00074372"/>
    </source>
</evidence>
<dbReference type="InterPro" id="IPR042221">
    <property type="entry name" value="Leu/Phe-tRNA_Trfase_N"/>
</dbReference>
<evidence type="ECO:0000256" key="10">
    <source>
        <dbReference type="ARBA" id="ARBA00066767"/>
    </source>
</evidence>
<keyword evidence="2 15" id="KW-0963">Cytoplasm</keyword>
<keyword evidence="17" id="KW-1185">Reference proteome</keyword>
<dbReference type="GO" id="GO:0005737">
    <property type="term" value="C:cytoplasm"/>
    <property type="evidence" value="ECO:0007669"/>
    <property type="project" value="UniProtKB-SubCell"/>
</dbReference>
<evidence type="ECO:0000256" key="1">
    <source>
        <dbReference type="ARBA" id="ARBA00004496"/>
    </source>
</evidence>
<dbReference type="HAMAP" id="MF_00688">
    <property type="entry name" value="Leu_Phe_trans"/>
    <property type="match status" value="1"/>
</dbReference>
<evidence type="ECO:0000256" key="14">
    <source>
        <dbReference type="ARBA" id="ARBA00083640"/>
    </source>
</evidence>
<dbReference type="Pfam" id="PF03588">
    <property type="entry name" value="Leu_Phe_trans"/>
    <property type="match status" value="1"/>
</dbReference>
<comment type="catalytic activity">
    <reaction evidence="5 15">
        <text>L-phenylalanyl-tRNA(Phe) + an N-terminal L-alpha-aminoacyl-[protein] = an N-terminal L-phenylalanyl-L-alpha-aminoacyl-[protein] + tRNA(Phe)</text>
        <dbReference type="Rhea" id="RHEA:43632"/>
        <dbReference type="Rhea" id="RHEA-COMP:9668"/>
        <dbReference type="Rhea" id="RHEA-COMP:9699"/>
        <dbReference type="Rhea" id="RHEA-COMP:10636"/>
        <dbReference type="Rhea" id="RHEA-COMP:10637"/>
        <dbReference type="ChEBI" id="CHEBI:78442"/>
        <dbReference type="ChEBI" id="CHEBI:78531"/>
        <dbReference type="ChEBI" id="CHEBI:78597"/>
        <dbReference type="ChEBI" id="CHEBI:83561"/>
        <dbReference type="EC" id="2.3.2.6"/>
    </reaction>
</comment>
<gene>
    <name evidence="15" type="primary">aat</name>
    <name evidence="16" type="ORF">FLL45_06110</name>
</gene>
<dbReference type="FunFam" id="3.30.70.3550:FF:000001">
    <property type="entry name" value="Leucyl/phenylalanyl-tRNA--protein transferase"/>
    <property type="match status" value="1"/>
</dbReference>
<dbReference type="RefSeq" id="WP_142941087.1">
    <property type="nucleotide sequence ID" value="NZ_VIKR01000001.1"/>
</dbReference>
<comment type="subcellular location">
    <subcellularLocation>
        <location evidence="1 15">Cytoplasm</location>
    </subcellularLocation>
</comment>
<keyword evidence="3 15" id="KW-0808">Transferase</keyword>
<dbReference type="PANTHER" id="PTHR30098">
    <property type="entry name" value="LEUCYL/PHENYLALANYL-TRNA--PROTEIN TRANSFERASE"/>
    <property type="match status" value="1"/>
</dbReference>
<dbReference type="FunFam" id="3.40.630.70:FF:000001">
    <property type="entry name" value="Leucyl/phenylalanyl-tRNA--protein transferase"/>
    <property type="match status" value="1"/>
</dbReference>
<dbReference type="InterPro" id="IPR004616">
    <property type="entry name" value="Leu/Phe-tRNA_Trfase"/>
</dbReference>
<dbReference type="Gene3D" id="3.40.630.70">
    <property type="entry name" value="Leucyl/phenylalanyl-tRNA-protein transferase, C-terminal domain"/>
    <property type="match status" value="1"/>
</dbReference>
<evidence type="ECO:0000256" key="6">
    <source>
        <dbReference type="ARBA" id="ARBA00050652"/>
    </source>
</evidence>
<evidence type="ECO:0000256" key="7">
    <source>
        <dbReference type="ARBA" id="ARBA00051538"/>
    </source>
</evidence>
<dbReference type="EC" id="2.3.2.6" evidence="10 15"/>
<evidence type="ECO:0000256" key="15">
    <source>
        <dbReference type="HAMAP-Rule" id="MF_00688"/>
    </source>
</evidence>
<dbReference type="Proteomes" id="UP000317839">
    <property type="component" value="Unassembled WGS sequence"/>
</dbReference>
<sequence>MLPYLNADTPFPNVDDALVEPNGLLAAGADLSSERLMRAYQKGIFPWYSPGEPILWWSPDPRAVFFVDNFKIRKSVKKALKNNDLTVTLNKDFKQVIQECAAPRSDDNGTWITNEMLLAYASLHHHGHAHSVEVWQDGKLVGGIYGVATGSIFCGESMFSRISEGSKIALTCLIYYLKAHGFKLIDCQIENPHLNKLGSTLISRDVYLELLSNGQSFNPSKIMWEPKTLNWKKLLGLCDV</sequence>
<comment type="catalytic activity">
    <reaction evidence="7 15">
        <text>N-terminal L-lysyl-[protein] + L-leucyl-tRNA(Leu) = N-terminal L-leucyl-L-lysyl-[protein] + tRNA(Leu) + H(+)</text>
        <dbReference type="Rhea" id="RHEA:12340"/>
        <dbReference type="Rhea" id="RHEA-COMP:9613"/>
        <dbReference type="Rhea" id="RHEA-COMP:9622"/>
        <dbReference type="Rhea" id="RHEA-COMP:12670"/>
        <dbReference type="Rhea" id="RHEA-COMP:12671"/>
        <dbReference type="ChEBI" id="CHEBI:15378"/>
        <dbReference type="ChEBI" id="CHEBI:65249"/>
        <dbReference type="ChEBI" id="CHEBI:78442"/>
        <dbReference type="ChEBI" id="CHEBI:78494"/>
        <dbReference type="ChEBI" id="CHEBI:133043"/>
        <dbReference type="EC" id="2.3.2.6"/>
    </reaction>
</comment>
<evidence type="ECO:0000313" key="16">
    <source>
        <dbReference type="EMBL" id="TQV77515.1"/>
    </source>
</evidence>